<dbReference type="Pfam" id="PF00698">
    <property type="entry name" value="Acyl_transf_1"/>
    <property type="match status" value="1"/>
</dbReference>
<feature type="active site" evidence="5">
    <location>
        <position position="213"/>
    </location>
</feature>
<evidence type="ECO:0000313" key="8">
    <source>
        <dbReference type="Proteomes" id="UP000248326"/>
    </source>
</evidence>
<comment type="caution">
    <text evidence="7">The sequence shown here is derived from an EMBL/GenBank/DDBJ whole genome shotgun (WGS) entry which is preliminary data.</text>
</comment>
<dbReference type="InterPro" id="IPR016035">
    <property type="entry name" value="Acyl_Trfase/lysoPLipase"/>
</dbReference>
<keyword evidence="2 4" id="KW-0012">Acyltransferase</keyword>
<dbReference type="InterPro" id="IPR050858">
    <property type="entry name" value="Mal-CoA-ACP_Trans/PKS_FabD"/>
</dbReference>
<protein>
    <recommendedName>
        <fullName evidence="4">Malonyl CoA-acyl carrier protein transacylase</fullName>
        <ecNumber evidence="4">2.3.1.39</ecNumber>
    </recommendedName>
</protein>
<name>A0A318S1Z6_9DEIO</name>
<dbReference type="Gene3D" id="3.30.70.250">
    <property type="entry name" value="Malonyl-CoA ACP transacylase, ACP-binding"/>
    <property type="match status" value="1"/>
</dbReference>
<evidence type="ECO:0000256" key="5">
    <source>
        <dbReference type="PIRSR" id="PIRSR000446-1"/>
    </source>
</evidence>
<evidence type="ECO:0000256" key="2">
    <source>
        <dbReference type="ARBA" id="ARBA00023315"/>
    </source>
</evidence>
<comment type="catalytic activity">
    <reaction evidence="3 4">
        <text>holo-[ACP] + malonyl-CoA = malonyl-[ACP] + CoA</text>
        <dbReference type="Rhea" id="RHEA:41792"/>
        <dbReference type="Rhea" id="RHEA-COMP:9623"/>
        <dbReference type="Rhea" id="RHEA-COMP:9685"/>
        <dbReference type="ChEBI" id="CHEBI:57287"/>
        <dbReference type="ChEBI" id="CHEBI:57384"/>
        <dbReference type="ChEBI" id="CHEBI:64479"/>
        <dbReference type="ChEBI" id="CHEBI:78449"/>
        <dbReference type="EC" id="2.3.1.39"/>
    </reaction>
</comment>
<feature type="domain" description="Malonyl-CoA:ACP transacylase (MAT)" evidence="6">
    <location>
        <begin position="23"/>
        <end position="315"/>
    </location>
</feature>
<dbReference type="Proteomes" id="UP000248326">
    <property type="component" value="Unassembled WGS sequence"/>
</dbReference>
<dbReference type="InterPro" id="IPR024925">
    <property type="entry name" value="Malonyl_CoA-ACP_transAc"/>
</dbReference>
<dbReference type="InterPro" id="IPR014043">
    <property type="entry name" value="Acyl_transferase_dom"/>
</dbReference>
<dbReference type="FunFam" id="3.30.70.250:FF:000001">
    <property type="entry name" value="Malonyl CoA-acyl carrier protein transacylase"/>
    <property type="match status" value="1"/>
</dbReference>
<dbReference type="InterPro" id="IPR004410">
    <property type="entry name" value="Malonyl_CoA-ACP_transAc_FabD"/>
</dbReference>
<dbReference type="Gene3D" id="3.40.366.10">
    <property type="entry name" value="Malonyl-Coenzyme A Acyl Carrier Protein, domain 2"/>
    <property type="match status" value="1"/>
</dbReference>
<evidence type="ECO:0000313" key="7">
    <source>
        <dbReference type="EMBL" id="PYE51847.1"/>
    </source>
</evidence>
<proteinExistence type="inferred from homology"/>
<dbReference type="InterPro" id="IPR016036">
    <property type="entry name" value="Malonyl_transacylase_ACP-bd"/>
</dbReference>
<evidence type="ECO:0000256" key="4">
    <source>
        <dbReference type="PIRNR" id="PIRNR000446"/>
    </source>
</evidence>
<evidence type="ECO:0000259" key="6">
    <source>
        <dbReference type="SMART" id="SM00827"/>
    </source>
</evidence>
<dbReference type="SMART" id="SM00827">
    <property type="entry name" value="PKS_AT"/>
    <property type="match status" value="1"/>
</dbReference>
<keyword evidence="1 4" id="KW-0808">Transferase</keyword>
<accession>A0A318S1Z6</accession>
<dbReference type="AlphaFoldDB" id="A0A318S1Z6"/>
<organism evidence="7 8">
    <name type="scientific">Deinococcus yavapaiensis KR-236</name>
    <dbReference type="NCBI Taxonomy" id="694435"/>
    <lineage>
        <taxon>Bacteria</taxon>
        <taxon>Thermotogati</taxon>
        <taxon>Deinococcota</taxon>
        <taxon>Deinococci</taxon>
        <taxon>Deinococcales</taxon>
        <taxon>Deinococcaceae</taxon>
        <taxon>Deinococcus</taxon>
    </lineage>
</organism>
<dbReference type="GO" id="GO:0004314">
    <property type="term" value="F:[acyl-carrier-protein] S-malonyltransferase activity"/>
    <property type="evidence" value="ECO:0007669"/>
    <property type="project" value="UniProtKB-EC"/>
</dbReference>
<reference evidence="7 8" key="1">
    <citation type="submission" date="2018-06" db="EMBL/GenBank/DDBJ databases">
        <title>Genomic Encyclopedia of Type Strains, Phase IV (KMG-IV): sequencing the most valuable type-strain genomes for metagenomic binning, comparative biology and taxonomic classification.</title>
        <authorList>
            <person name="Goeker M."/>
        </authorList>
    </citation>
    <scope>NUCLEOTIDE SEQUENCE [LARGE SCALE GENOMIC DNA]</scope>
    <source>
        <strain evidence="7 8">DSM 18048</strain>
    </source>
</reference>
<dbReference type="NCBIfam" id="TIGR00128">
    <property type="entry name" value="fabD"/>
    <property type="match status" value="1"/>
</dbReference>
<dbReference type="SUPFAM" id="SSF55048">
    <property type="entry name" value="Probable ACP-binding domain of malonyl-CoA ACP transacylase"/>
    <property type="match status" value="1"/>
</dbReference>
<keyword evidence="8" id="KW-1185">Reference proteome</keyword>
<dbReference type="EC" id="2.3.1.39" evidence="4"/>
<evidence type="ECO:0000256" key="1">
    <source>
        <dbReference type="ARBA" id="ARBA00022679"/>
    </source>
</evidence>
<dbReference type="PANTHER" id="PTHR42681:SF1">
    <property type="entry name" value="MALONYL-COA-ACYL CARRIER PROTEIN TRANSACYLASE, MITOCHONDRIAL"/>
    <property type="match status" value="1"/>
</dbReference>
<dbReference type="PANTHER" id="PTHR42681">
    <property type="entry name" value="MALONYL-COA-ACYL CARRIER PROTEIN TRANSACYLASE, MITOCHONDRIAL"/>
    <property type="match status" value="1"/>
</dbReference>
<dbReference type="InterPro" id="IPR001227">
    <property type="entry name" value="Ac_transferase_dom_sf"/>
</dbReference>
<comment type="similarity">
    <text evidence="4">Belongs to the fabD family.</text>
</comment>
<dbReference type="EMBL" id="QJSX01000014">
    <property type="protein sequence ID" value="PYE51847.1"/>
    <property type="molecule type" value="Genomic_DNA"/>
</dbReference>
<dbReference type="SUPFAM" id="SSF52151">
    <property type="entry name" value="FabD/lysophospholipase-like"/>
    <property type="match status" value="1"/>
</dbReference>
<dbReference type="GO" id="GO:0005829">
    <property type="term" value="C:cytosol"/>
    <property type="evidence" value="ECO:0007669"/>
    <property type="project" value="TreeGrafter"/>
</dbReference>
<gene>
    <name evidence="7" type="ORF">DES52_11448</name>
</gene>
<feature type="active site" evidence="5">
    <location>
        <position position="107"/>
    </location>
</feature>
<dbReference type="PIRSF" id="PIRSF000446">
    <property type="entry name" value="Mct"/>
    <property type="match status" value="1"/>
</dbReference>
<dbReference type="GO" id="GO:0006633">
    <property type="term" value="P:fatty acid biosynthetic process"/>
    <property type="evidence" value="ECO:0007669"/>
    <property type="project" value="TreeGrafter"/>
</dbReference>
<evidence type="ECO:0000256" key="3">
    <source>
        <dbReference type="ARBA" id="ARBA00048462"/>
    </source>
</evidence>
<sequence>MERELSALVHAEARRPRVNIAALFPGQNSHAVGMGGDVAAAFDVAGDVFSTTESVLPGLTALMANGPLPELTLTANQQPALVAASVAAYRAWRAATGLTPAFAAGHSLGEYSALVASGTLDLASALRLTRKRGELMQEAVPEGVGAMAAVLNADLGIIREACASAGGVCEIANLNAPSQTVISGEKSAVATASATLKGAGARVIPLKVSAPFHCSLMWPARERLTPDLRDADLGEMTFPVLSNVLADVVTNVRDVPGLLARQITESVRWVETLQRLHELGTDTYVEFGPGTVLKGLVERTLPGATVYNVHTPADIEAFNIRMEEHA</sequence>